<reference evidence="4" key="1">
    <citation type="submission" date="2023-10" db="EMBL/GenBank/DDBJ databases">
        <authorList>
            <person name="Chen Y."/>
            <person name="Shah S."/>
            <person name="Dougan E. K."/>
            <person name="Thang M."/>
            <person name="Chan C."/>
        </authorList>
    </citation>
    <scope>NUCLEOTIDE SEQUENCE [LARGE SCALE GENOMIC DNA]</scope>
</reference>
<keyword evidence="3" id="KW-0677">Repeat</keyword>
<dbReference type="SMART" id="SM00368">
    <property type="entry name" value="LRR_RI"/>
    <property type="match status" value="3"/>
</dbReference>
<dbReference type="PANTHER" id="PTHR24113:SF12">
    <property type="entry name" value="RAN GTPASE-ACTIVATING PROTEIN 1"/>
    <property type="match status" value="1"/>
</dbReference>
<proteinExistence type="predicted"/>
<evidence type="ECO:0000256" key="1">
    <source>
        <dbReference type="ARBA" id="ARBA00022468"/>
    </source>
</evidence>
<dbReference type="InterPro" id="IPR027038">
    <property type="entry name" value="RanGap"/>
</dbReference>
<evidence type="ECO:0000256" key="3">
    <source>
        <dbReference type="ARBA" id="ARBA00022737"/>
    </source>
</evidence>
<dbReference type="EMBL" id="CAUYUJ010015388">
    <property type="protein sequence ID" value="CAK0853317.1"/>
    <property type="molecule type" value="Genomic_DNA"/>
</dbReference>
<accession>A0ABN9U396</accession>
<dbReference type="Proteomes" id="UP001189429">
    <property type="component" value="Unassembled WGS sequence"/>
</dbReference>
<dbReference type="Gene3D" id="3.80.10.10">
    <property type="entry name" value="Ribonuclease Inhibitor"/>
    <property type="match status" value="1"/>
</dbReference>
<gene>
    <name evidence="4" type="ORF">PCOR1329_LOCUS44834</name>
</gene>
<protein>
    <submittedName>
        <fullName evidence="4">Uncharacterized protein</fullName>
    </submittedName>
</protein>
<dbReference type="SUPFAM" id="SSF52047">
    <property type="entry name" value="RNI-like"/>
    <property type="match status" value="1"/>
</dbReference>
<dbReference type="Pfam" id="PF13516">
    <property type="entry name" value="LRR_6"/>
    <property type="match status" value="2"/>
</dbReference>
<keyword evidence="1" id="KW-0343">GTPase activation</keyword>
<keyword evidence="2" id="KW-0433">Leucine-rich repeat</keyword>
<dbReference type="InterPro" id="IPR001611">
    <property type="entry name" value="Leu-rich_rpt"/>
</dbReference>
<evidence type="ECO:0000313" key="5">
    <source>
        <dbReference type="Proteomes" id="UP001189429"/>
    </source>
</evidence>
<dbReference type="PANTHER" id="PTHR24113">
    <property type="entry name" value="RAN GTPASE-ACTIVATING PROTEIN 1"/>
    <property type="match status" value="1"/>
</dbReference>
<dbReference type="InterPro" id="IPR032675">
    <property type="entry name" value="LRR_dom_sf"/>
</dbReference>
<evidence type="ECO:0000256" key="2">
    <source>
        <dbReference type="ARBA" id="ARBA00022614"/>
    </source>
</evidence>
<comment type="caution">
    <text evidence="4">The sequence shown here is derived from an EMBL/GenBank/DDBJ whole genome shotgun (WGS) entry which is preliminary data.</text>
</comment>
<keyword evidence="5" id="KW-1185">Reference proteome</keyword>
<name>A0ABN9U396_9DINO</name>
<evidence type="ECO:0000313" key="4">
    <source>
        <dbReference type="EMBL" id="CAK0853317.1"/>
    </source>
</evidence>
<sequence length="267" mass="29128">MVSSFPPDYDDLTVYTRDRRCENYFNRGWCFCEALWATMTKDNTLVLDLGKDTGKKAGFFGLRAQCQADRRPPVLPASFSEELQKKWFSHAPTDRPRVEELYTKAFSERFTHNTKLDYARLSWANREARAVAAVLRAGAVPNLRELLLGMNRIGDSGTACLAEAFGSGVTPRLSRLSLGINRVGDAGVASLAEAFGRSGATPQLAQLWLQNNQIADAGALALAEALPRIPSLTDLGLGGNVAIKTAAKDVLRRAWGSRMSGGYGLDV</sequence>
<organism evidence="4 5">
    <name type="scientific">Prorocentrum cordatum</name>
    <dbReference type="NCBI Taxonomy" id="2364126"/>
    <lineage>
        <taxon>Eukaryota</taxon>
        <taxon>Sar</taxon>
        <taxon>Alveolata</taxon>
        <taxon>Dinophyceae</taxon>
        <taxon>Prorocentrales</taxon>
        <taxon>Prorocentraceae</taxon>
        <taxon>Prorocentrum</taxon>
    </lineage>
</organism>